<gene>
    <name evidence="4" type="ORF">K4A83_12655</name>
</gene>
<accession>A0ABT3L6N4</accession>
<dbReference type="Pfam" id="PF00672">
    <property type="entry name" value="HAMP"/>
    <property type="match status" value="1"/>
</dbReference>
<feature type="domain" description="GGDEF" evidence="3">
    <location>
        <begin position="439"/>
        <end position="576"/>
    </location>
</feature>
<keyword evidence="1" id="KW-0812">Transmembrane</keyword>
<dbReference type="CDD" id="cd18774">
    <property type="entry name" value="PDC2_HK_sensor"/>
    <property type="match status" value="1"/>
</dbReference>
<dbReference type="PROSITE" id="PS50887">
    <property type="entry name" value="GGDEF"/>
    <property type="match status" value="1"/>
</dbReference>
<dbReference type="EC" id="2.7.7.65" evidence="4"/>
<name>A0ABT3L6N4_9CYAN</name>
<dbReference type="InterPro" id="IPR029787">
    <property type="entry name" value="Nucleotide_cyclase"/>
</dbReference>
<dbReference type="SMART" id="SM00267">
    <property type="entry name" value="GGDEF"/>
    <property type="match status" value="1"/>
</dbReference>
<keyword evidence="4" id="KW-0548">Nucleotidyltransferase</keyword>
<feature type="domain" description="HAMP" evidence="2">
    <location>
        <begin position="309"/>
        <end position="361"/>
    </location>
</feature>
<evidence type="ECO:0000313" key="5">
    <source>
        <dbReference type="Proteomes" id="UP001526426"/>
    </source>
</evidence>
<keyword evidence="1" id="KW-1133">Transmembrane helix</keyword>
<reference evidence="4 5" key="1">
    <citation type="submission" date="2021-08" db="EMBL/GenBank/DDBJ databases">
        <title>Draft genome sequence of Spirulina subsalsa with high tolerance to salinity and hype-accumulation of phycocyanin.</title>
        <authorList>
            <person name="Pei H."/>
            <person name="Jiang L."/>
        </authorList>
    </citation>
    <scope>NUCLEOTIDE SEQUENCE [LARGE SCALE GENOMIC DNA]</scope>
    <source>
        <strain evidence="4 5">FACHB-351</strain>
    </source>
</reference>
<dbReference type="CDD" id="cd01949">
    <property type="entry name" value="GGDEF"/>
    <property type="match status" value="1"/>
</dbReference>
<dbReference type="InterPro" id="IPR050469">
    <property type="entry name" value="Diguanylate_Cyclase"/>
</dbReference>
<comment type="caution">
    <text evidence="4">The sequence shown here is derived from an EMBL/GenBank/DDBJ whole genome shotgun (WGS) entry which is preliminary data.</text>
</comment>
<keyword evidence="5" id="KW-1185">Reference proteome</keyword>
<evidence type="ECO:0000259" key="2">
    <source>
        <dbReference type="PROSITE" id="PS50885"/>
    </source>
</evidence>
<proteinExistence type="predicted"/>
<dbReference type="PROSITE" id="PS50885">
    <property type="entry name" value="HAMP"/>
    <property type="match status" value="1"/>
</dbReference>
<dbReference type="Gene3D" id="6.10.340.10">
    <property type="match status" value="1"/>
</dbReference>
<dbReference type="RefSeq" id="WP_265264945.1">
    <property type="nucleotide sequence ID" value="NZ_JAIHOM010000057.1"/>
</dbReference>
<dbReference type="InterPro" id="IPR043128">
    <property type="entry name" value="Rev_trsase/Diguanyl_cyclase"/>
</dbReference>
<dbReference type="SUPFAM" id="SSF55073">
    <property type="entry name" value="Nucleotide cyclase"/>
    <property type="match status" value="1"/>
</dbReference>
<dbReference type="InterPro" id="IPR000160">
    <property type="entry name" value="GGDEF_dom"/>
</dbReference>
<feature type="transmembrane region" description="Helical" evidence="1">
    <location>
        <begin position="12"/>
        <end position="35"/>
    </location>
</feature>
<keyword evidence="4" id="KW-0808">Transferase</keyword>
<dbReference type="CDD" id="cd06225">
    <property type="entry name" value="HAMP"/>
    <property type="match status" value="1"/>
</dbReference>
<dbReference type="PANTHER" id="PTHR45138">
    <property type="entry name" value="REGULATORY COMPONENTS OF SENSORY TRANSDUCTION SYSTEM"/>
    <property type="match status" value="1"/>
</dbReference>
<protein>
    <submittedName>
        <fullName evidence="4">Diguanylate cyclase</fullName>
        <ecNumber evidence="4">2.7.7.65</ecNumber>
    </submittedName>
</protein>
<keyword evidence="1" id="KW-0472">Membrane</keyword>
<dbReference type="GO" id="GO:0052621">
    <property type="term" value="F:diguanylate cyclase activity"/>
    <property type="evidence" value="ECO:0007669"/>
    <property type="project" value="UniProtKB-EC"/>
</dbReference>
<dbReference type="EMBL" id="JAIHOM010000057">
    <property type="protein sequence ID" value="MCW6037112.1"/>
    <property type="molecule type" value="Genomic_DNA"/>
</dbReference>
<dbReference type="PANTHER" id="PTHR45138:SF9">
    <property type="entry name" value="DIGUANYLATE CYCLASE DGCM-RELATED"/>
    <property type="match status" value="1"/>
</dbReference>
<dbReference type="InterPro" id="IPR003660">
    <property type="entry name" value="HAMP_dom"/>
</dbReference>
<dbReference type="Gene3D" id="3.30.70.270">
    <property type="match status" value="1"/>
</dbReference>
<dbReference type="SMART" id="SM00304">
    <property type="entry name" value="HAMP"/>
    <property type="match status" value="1"/>
</dbReference>
<dbReference type="Proteomes" id="UP001526426">
    <property type="component" value="Unassembled WGS sequence"/>
</dbReference>
<dbReference type="NCBIfam" id="TIGR00254">
    <property type="entry name" value="GGDEF"/>
    <property type="match status" value="1"/>
</dbReference>
<dbReference type="SUPFAM" id="SSF158472">
    <property type="entry name" value="HAMP domain-like"/>
    <property type="match status" value="1"/>
</dbReference>
<sequence length="583" mass="65175">MKIWQTSLKFRLVSYFSVLCLVMTLMAGTLTFFGLRKVITENAVEHLERITDLKEDALNLWLENQRQAIAQLSQFPTILTPLTTLNNPLATPGELQSAQEQLQAIFTLSLAGNYALENITIIHPPNQVLFSTLTSHSPQRLDLLDWTDLAESRFDLNSSPSSPLFLTVPLTAAEEPYSLGTLVAHLNPVIFQRIANNPTGLGKTGRIYLLNGQGELIPQLPRETMLHPNHNQGIEGALNHRTGVGWYRNSQSVPVIGVYRWLKESHLGLLVEMEQAELFRPVDQLVWQLVSAELLGSILLLVGVYWLACRITQPILAIAYSASQIADGNLSVKTPPVSDDELGILAQAFNRMTKHLCILYASLNEQIVRLRCTETSLRETCQQLQQEVAERHKAEIALAQANQHLYQLATLDGLTQIANRRQFDETLQQEWKRMARERLPLSLIMIDVDEFKRYNDYYGHLMGDDCLQKIAQGIQQVLKRSGDLVARYGGEEFAVLLPHTDTTGALRLAHLIQEAVRGLQLTHATSPVQSHVTVSLGLATVIPHPEQAATDLIEQADQALFQAKRNGRNCVRSGSALSVIARY</sequence>
<evidence type="ECO:0000259" key="3">
    <source>
        <dbReference type="PROSITE" id="PS50887"/>
    </source>
</evidence>
<organism evidence="4 5">
    <name type="scientific">Spirulina subsalsa FACHB-351</name>
    <dbReference type="NCBI Taxonomy" id="234711"/>
    <lineage>
        <taxon>Bacteria</taxon>
        <taxon>Bacillati</taxon>
        <taxon>Cyanobacteriota</taxon>
        <taxon>Cyanophyceae</taxon>
        <taxon>Spirulinales</taxon>
        <taxon>Spirulinaceae</taxon>
        <taxon>Spirulina</taxon>
    </lineage>
</organism>
<evidence type="ECO:0000256" key="1">
    <source>
        <dbReference type="SAM" id="Phobius"/>
    </source>
</evidence>
<dbReference type="Pfam" id="PF00990">
    <property type="entry name" value="GGDEF"/>
    <property type="match status" value="1"/>
</dbReference>
<evidence type="ECO:0000313" key="4">
    <source>
        <dbReference type="EMBL" id="MCW6037112.1"/>
    </source>
</evidence>